<keyword evidence="3" id="KW-0812">Transmembrane</keyword>
<dbReference type="Pfam" id="PF06638">
    <property type="entry name" value="Strabismus"/>
    <property type="match status" value="1"/>
</dbReference>
<evidence type="ECO:0000256" key="2">
    <source>
        <dbReference type="ARBA" id="ARBA00022475"/>
    </source>
</evidence>
<evidence type="ECO:0000256" key="4">
    <source>
        <dbReference type="ARBA" id="ARBA00022989"/>
    </source>
</evidence>
<keyword evidence="4" id="KW-1133">Transmembrane helix</keyword>
<evidence type="ECO:0000256" key="6">
    <source>
        <dbReference type="ARBA" id="ARBA00025718"/>
    </source>
</evidence>
<keyword evidence="5" id="KW-0472">Membrane</keyword>
<dbReference type="GO" id="GO:0005886">
    <property type="term" value="C:plasma membrane"/>
    <property type="evidence" value="ECO:0007669"/>
    <property type="project" value="UniProtKB-SubCell"/>
</dbReference>
<dbReference type="OrthoDB" id="8887313at2759"/>
<dbReference type="Proteomes" id="UP000708208">
    <property type="component" value="Unassembled WGS sequence"/>
</dbReference>
<evidence type="ECO:0000256" key="3">
    <source>
        <dbReference type="ARBA" id="ARBA00022692"/>
    </source>
</evidence>
<dbReference type="InterPro" id="IPR009539">
    <property type="entry name" value="VANGL"/>
</dbReference>
<evidence type="ECO:0000313" key="8">
    <source>
        <dbReference type="Proteomes" id="UP000708208"/>
    </source>
</evidence>
<organism evidence="7 8">
    <name type="scientific">Allacma fusca</name>
    <dbReference type="NCBI Taxonomy" id="39272"/>
    <lineage>
        <taxon>Eukaryota</taxon>
        <taxon>Metazoa</taxon>
        <taxon>Ecdysozoa</taxon>
        <taxon>Arthropoda</taxon>
        <taxon>Hexapoda</taxon>
        <taxon>Collembola</taxon>
        <taxon>Symphypleona</taxon>
        <taxon>Sminthuridae</taxon>
        <taxon>Allacma</taxon>
    </lineage>
</organism>
<accession>A0A8J2L2P6</accession>
<keyword evidence="8" id="KW-1185">Reference proteome</keyword>
<protein>
    <submittedName>
        <fullName evidence="7">Uncharacterized protein</fullName>
    </submittedName>
</protein>
<reference evidence="7" key="1">
    <citation type="submission" date="2021-06" db="EMBL/GenBank/DDBJ databases">
        <authorList>
            <person name="Hodson N. C."/>
            <person name="Mongue J. A."/>
            <person name="Jaron S. K."/>
        </authorList>
    </citation>
    <scope>NUCLEOTIDE SEQUENCE</scope>
</reference>
<sequence>MTQKEQQSNNLFILSPAVPLDAMEAAAAVFPSLAKPLQKYLRATRQQPWHTAESVLNHLSTCLRLGLAPRAFLDRYLSYQPVLQGNREGNVVSWALVSDISVSRTISNDLNFLLRNGDLSLFVTVAALPHINLTEQVVDPKNNKFTLRLNSETSV</sequence>
<proteinExistence type="inferred from homology"/>
<dbReference type="AlphaFoldDB" id="A0A8J2L2P6"/>
<evidence type="ECO:0000256" key="5">
    <source>
        <dbReference type="ARBA" id="ARBA00023136"/>
    </source>
</evidence>
<comment type="caution">
    <text evidence="7">The sequence shown here is derived from an EMBL/GenBank/DDBJ whole genome shotgun (WGS) entry which is preliminary data.</text>
</comment>
<name>A0A8J2L2P6_9HEXA</name>
<comment type="similarity">
    <text evidence="6">Belongs to the Vang family.</text>
</comment>
<gene>
    <name evidence="7" type="ORF">AFUS01_LOCUS34418</name>
</gene>
<dbReference type="EMBL" id="CAJVCH010532137">
    <property type="protein sequence ID" value="CAG7824253.1"/>
    <property type="molecule type" value="Genomic_DNA"/>
</dbReference>
<evidence type="ECO:0000313" key="7">
    <source>
        <dbReference type="EMBL" id="CAG7824253.1"/>
    </source>
</evidence>
<comment type="subcellular location">
    <subcellularLocation>
        <location evidence="1">Cell membrane</location>
        <topology evidence="1">Multi-pass membrane protein</topology>
    </subcellularLocation>
</comment>
<keyword evidence="2" id="KW-1003">Cell membrane</keyword>
<evidence type="ECO:0000256" key="1">
    <source>
        <dbReference type="ARBA" id="ARBA00004651"/>
    </source>
</evidence>
<dbReference type="PANTHER" id="PTHR20886">
    <property type="entry name" value="VANG-LIKE PROTEIN"/>
    <property type="match status" value="1"/>
</dbReference>